<dbReference type="NCBIfam" id="TIGR00208">
    <property type="entry name" value="fliS"/>
    <property type="match status" value="1"/>
</dbReference>
<comment type="subcellular location">
    <subcellularLocation>
        <location evidence="1 6">Cytoplasm</location>
        <location evidence="1 6">Cytosol</location>
    </subcellularLocation>
</comment>
<accession>A0A3E0WU82</accession>
<dbReference type="Pfam" id="PF02561">
    <property type="entry name" value="FliS"/>
    <property type="match status" value="1"/>
</dbReference>
<dbReference type="InterPro" id="IPR036584">
    <property type="entry name" value="FliS_sf"/>
</dbReference>
<dbReference type="GO" id="GO:0071973">
    <property type="term" value="P:bacterial-type flagellum-dependent cell motility"/>
    <property type="evidence" value="ECO:0007669"/>
    <property type="project" value="TreeGrafter"/>
</dbReference>
<dbReference type="CDD" id="cd16098">
    <property type="entry name" value="FliS"/>
    <property type="match status" value="1"/>
</dbReference>
<keyword evidence="5" id="KW-0143">Chaperone</keyword>
<dbReference type="PIRSF" id="PIRSF039090">
    <property type="entry name" value="Flis"/>
    <property type="match status" value="1"/>
</dbReference>
<reference evidence="8" key="1">
    <citation type="submission" date="2017-05" db="EMBL/GenBank/DDBJ databases">
        <authorList>
            <person name="Sharma S."/>
            <person name="Sidhu C."/>
            <person name="Pinnaka A.K."/>
        </authorList>
    </citation>
    <scope>NUCLEOTIDE SEQUENCE [LARGE SCALE GENOMIC DNA]</scope>
    <source>
        <strain evidence="8">AK93</strain>
    </source>
</reference>
<comment type="caution">
    <text evidence="7">The sequence shown here is derived from an EMBL/GenBank/DDBJ whole genome shotgun (WGS) entry which is preliminary data.</text>
</comment>
<evidence type="ECO:0000256" key="2">
    <source>
        <dbReference type="ARBA" id="ARBA00008787"/>
    </source>
</evidence>
<comment type="similarity">
    <text evidence="2 6">Belongs to the FliS family.</text>
</comment>
<dbReference type="Gene3D" id="1.20.120.340">
    <property type="entry name" value="Flagellar protein FliS"/>
    <property type="match status" value="1"/>
</dbReference>
<dbReference type="AlphaFoldDB" id="A0A3E0WU82"/>
<evidence type="ECO:0000256" key="4">
    <source>
        <dbReference type="ARBA" id="ARBA00022795"/>
    </source>
</evidence>
<keyword evidence="7" id="KW-0966">Cell projection</keyword>
<evidence type="ECO:0000256" key="6">
    <source>
        <dbReference type="PIRNR" id="PIRNR039090"/>
    </source>
</evidence>
<dbReference type="GO" id="GO:0044780">
    <property type="term" value="P:bacterial-type flagellum assembly"/>
    <property type="evidence" value="ECO:0007669"/>
    <property type="project" value="InterPro"/>
</dbReference>
<dbReference type="EMBL" id="NFZW01000011">
    <property type="protein sequence ID" value="RFA35711.1"/>
    <property type="molecule type" value="Genomic_DNA"/>
</dbReference>
<keyword evidence="4 6" id="KW-1005">Bacterial flagellum biogenesis</keyword>
<protein>
    <recommendedName>
        <fullName evidence="6">Flagellar secretion chaperone FliS</fullName>
    </recommendedName>
</protein>
<dbReference type="PANTHER" id="PTHR34773">
    <property type="entry name" value="FLAGELLAR SECRETION CHAPERONE FLIS"/>
    <property type="match status" value="1"/>
</dbReference>
<dbReference type="Proteomes" id="UP000256763">
    <property type="component" value="Unassembled WGS sequence"/>
</dbReference>
<dbReference type="PANTHER" id="PTHR34773:SF1">
    <property type="entry name" value="FLAGELLAR SECRETION CHAPERONE FLIS"/>
    <property type="match status" value="1"/>
</dbReference>
<evidence type="ECO:0000256" key="5">
    <source>
        <dbReference type="ARBA" id="ARBA00023186"/>
    </source>
</evidence>
<dbReference type="SUPFAM" id="SSF101116">
    <property type="entry name" value="Flagellar export chaperone FliS"/>
    <property type="match status" value="1"/>
</dbReference>
<evidence type="ECO:0000256" key="3">
    <source>
        <dbReference type="ARBA" id="ARBA00022490"/>
    </source>
</evidence>
<keyword evidence="3 6" id="KW-0963">Cytoplasm</keyword>
<sequence length="131" mass="14329">MSWGINQYQQVASSNATVASPHQLVQMLLDGALTRLAKAKVAMKSKRNAEKGEHISRFLAIIDGLRTSLDHQQGGELAANLDSLYAYMQQQATLANARNDPKRVDEVVRLLKEIKSGWEGIAPSQQATGGR</sequence>
<dbReference type="OrthoDB" id="9792010at2"/>
<dbReference type="InterPro" id="IPR003713">
    <property type="entry name" value="FliS"/>
</dbReference>
<organism evidence="7 8">
    <name type="scientific">Alkalilimnicola ehrlichii</name>
    <dbReference type="NCBI Taxonomy" id="351052"/>
    <lineage>
        <taxon>Bacteria</taxon>
        <taxon>Pseudomonadati</taxon>
        <taxon>Pseudomonadota</taxon>
        <taxon>Gammaproteobacteria</taxon>
        <taxon>Chromatiales</taxon>
        <taxon>Ectothiorhodospiraceae</taxon>
        <taxon>Alkalilimnicola</taxon>
    </lineage>
</organism>
<keyword evidence="7" id="KW-0969">Cilium</keyword>
<dbReference type="GO" id="GO:0005829">
    <property type="term" value="C:cytosol"/>
    <property type="evidence" value="ECO:0007669"/>
    <property type="project" value="UniProtKB-SubCell"/>
</dbReference>
<keyword evidence="7" id="KW-0282">Flagellum</keyword>
<keyword evidence="8" id="KW-1185">Reference proteome</keyword>
<evidence type="ECO:0000313" key="7">
    <source>
        <dbReference type="EMBL" id="RFA35711.1"/>
    </source>
</evidence>
<dbReference type="RefSeq" id="WP_116302476.1">
    <property type="nucleotide sequence ID" value="NZ_NFZV01000011.1"/>
</dbReference>
<gene>
    <name evidence="7" type="ORF">CAL65_12335</name>
</gene>
<evidence type="ECO:0000313" key="8">
    <source>
        <dbReference type="Proteomes" id="UP000256763"/>
    </source>
</evidence>
<name>A0A3E0WU82_9GAMM</name>
<evidence type="ECO:0000256" key="1">
    <source>
        <dbReference type="ARBA" id="ARBA00004514"/>
    </source>
</evidence>
<proteinExistence type="inferred from homology"/>